<keyword evidence="3" id="KW-1185">Reference proteome</keyword>
<name>A0A8H6EG44_9HELO</name>
<dbReference type="EMBL" id="JABFCT010000013">
    <property type="protein sequence ID" value="KAF5870886.1"/>
    <property type="molecule type" value="Genomic_DNA"/>
</dbReference>
<sequence>MFWMESTDTLGWKYVFGYREDLARVRFLPLYDIFGERDWESRIIDSQSGREELTRDLPSTVIQLASLCVHLEKFCWVVGEEEGRGGGESSDFLQMYRSESDTHTHTQDSSGNLEPEKIHTISNPNETREKLQIERERWQRMTCLRSTKELEVGRDMYNFLPAIPLIVDDYKEKTLHRQVMTFRNMVCYRYVPWKWYLINSNVQPKCRCGDHHKTRGVKMGVFRQPLIPLYSNHPLIIPEIFK</sequence>
<proteinExistence type="predicted"/>
<evidence type="ECO:0000313" key="3">
    <source>
        <dbReference type="Proteomes" id="UP000531561"/>
    </source>
</evidence>
<organism evidence="2 3">
    <name type="scientific">Botrytis fragariae</name>
    <dbReference type="NCBI Taxonomy" id="1964551"/>
    <lineage>
        <taxon>Eukaryota</taxon>
        <taxon>Fungi</taxon>
        <taxon>Dikarya</taxon>
        <taxon>Ascomycota</taxon>
        <taxon>Pezizomycotina</taxon>
        <taxon>Leotiomycetes</taxon>
        <taxon>Helotiales</taxon>
        <taxon>Sclerotiniaceae</taxon>
        <taxon>Botrytis</taxon>
    </lineage>
</organism>
<evidence type="ECO:0000313" key="2">
    <source>
        <dbReference type="EMBL" id="KAF5870886.1"/>
    </source>
</evidence>
<dbReference type="RefSeq" id="XP_037189833.1">
    <property type="nucleotide sequence ID" value="XM_037339783.1"/>
</dbReference>
<feature type="region of interest" description="Disordered" evidence="1">
    <location>
        <begin position="101"/>
        <end position="126"/>
    </location>
</feature>
<reference evidence="2 3" key="1">
    <citation type="journal article" date="2020" name="Phytopathology">
        <title>A high-quality genome resource of Botrytis fragariae, a new and rapidly spreading fungal pathogen causing strawberry gray mold in the U.S.A.</title>
        <authorList>
            <person name="Wu Y."/>
            <person name="Saski C.A."/>
            <person name="Schnabel G."/>
            <person name="Xiao S."/>
            <person name="Hu M."/>
        </authorList>
    </citation>
    <scope>NUCLEOTIDE SEQUENCE [LARGE SCALE GENOMIC DNA]</scope>
    <source>
        <strain evidence="2 3">BVB16</strain>
    </source>
</reference>
<dbReference type="AlphaFoldDB" id="A0A8H6EG44"/>
<evidence type="ECO:0000256" key="1">
    <source>
        <dbReference type="SAM" id="MobiDB-lite"/>
    </source>
</evidence>
<gene>
    <name evidence="2" type="ORF">Bfra_009441</name>
</gene>
<dbReference type="GeneID" id="59263475"/>
<dbReference type="Proteomes" id="UP000531561">
    <property type="component" value="Unassembled WGS sequence"/>
</dbReference>
<protein>
    <submittedName>
        <fullName evidence="2">Uncharacterized protein</fullName>
    </submittedName>
</protein>
<comment type="caution">
    <text evidence="2">The sequence shown here is derived from an EMBL/GenBank/DDBJ whole genome shotgun (WGS) entry which is preliminary data.</text>
</comment>
<accession>A0A8H6EG44</accession>